<evidence type="ECO:0000256" key="5">
    <source>
        <dbReference type="ARBA" id="ARBA00022898"/>
    </source>
</evidence>
<dbReference type="Gene3D" id="3.40.640.10">
    <property type="entry name" value="Type I PLP-dependent aspartate aminotransferase-like (Major domain)"/>
    <property type="match status" value="1"/>
</dbReference>
<dbReference type="CDD" id="cd00610">
    <property type="entry name" value="OAT_like"/>
    <property type="match status" value="1"/>
</dbReference>
<keyword evidence="5 6" id="KW-0663">Pyridoxal phosphate</keyword>
<protein>
    <submittedName>
        <fullName evidence="7">Aspartate aminotransferase family protein</fullName>
    </submittedName>
</protein>
<dbReference type="InterPro" id="IPR005814">
    <property type="entry name" value="Aminotrans_3"/>
</dbReference>
<dbReference type="GO" id="GO:0008483">
    <property type="term" value="F:transaminase activity"/>
    <property type="evidence" value="ECO:0007669"/>
    <property type="project" value="UniProtKB-KW"/>
</dbReference>
<keyword evidence="8" id="KW-1185">Reference proteome</keyword>
<dbReference type="PIRSF" id="PIRSF000521">
    <property type="entry name" value="Transaminase_4ab_Lys_Orn"/>
    <property type="match status" value="1"/>
</dbReference>
<dbReference type="RefSeq" id="WP_150031553.1">
    <property type="nucleotide sequence ID" value="NZ_VWSH01000001.1"/>
</dbReference>
<name>A0A5M6CPP9_9BACT</name>
<comment type="cofactor">
    <cofactor evidence="1">
        <name>pyridoxal 5'-phosphate</name>
        <dbReference type="ChEBI" id="CHEBI:597326"/>
    </cofactor>
</comment>
<evidence type="ECO:0000313" key="8">
    <source>
        <dbReference type="Proteomes" id="UP000323632"/>
    </source>
</evidence>
<dbReference type="FunFam" id="3.40.640.10:FF:000013">
    <property type="entry name" value="4-aminobutyrate aminotransferase"/>
    <property type="match status" value="1"/>
</dbReference>
<organism evidence="7 8">
    <name type="scientific">Taibaiella lutea</name>
    <dbReference type="NCBI Taxonomy" id="2608001"/>
    <lineage>
        <taxon>Bacteria</taxon>
        <taxon>Pseudomonadati</taxon>
        <taxon>Bacteroidota</taxon>
        <taxon>Chitinophagia</taxon>
        <taxon>Chitinophagales</taxon>
        <taxon>Chitinophagaceae</taxon>
        <taxon>Taibaiella</taxon>
    </lineage>
</organism>
<proteinExistence type="inferred from homology"/>
<dbReference type="Pfam" id="PF00202">
    <property type="entry name" value="Aminotran_3"/>
    <property type="match status" value="1"/>
</dbReference>
<dbReference type="AlphaFoldDB" id="A0A5M6CPP9"/>
<sequence>MNKSKSEALLARRKDAVANGVGVFNTATVQLAKDATIIDVDGNELIDFTGGIGVINAGHCPQPVIDAIIDQAQKYIHTSFNVVTYEPYIALCEKLNSLFPHGGKAKTMLVNTGAEAVENAIKIAKQATGRNAVICYSGAFHGRTLMAMTLTSRTSYGAGCGPFAPEVYRVDYPDFYKNGAGKTQEAFVINELNKLEEYFETHVRHQDVAAIIIELVQGEGGFTVAPKSYIKGLREVCDKYGIVLIFDEVQTGFGRTAAWGASAHFDVQPDISTWAKSMGSGLPIGAVVGKQEIMDSAGAGTIGGTYIGNPLACAASLATIKYMEDINLNDKAKKVGEIVRNRFEILKAKHAAIGEVRGLGAMIAMEFVKNSDPQQPDYDLCNKLIKACAERGLIVIAAGVHKNVLRILVPLVISEELLNKGLDIIAGELEKLSA</sequence>
<dbReference type="PROSITE" id="PS00600">
    <property type="entry name" value="AA_TRANSFER_CLASS_3"/>
    <property type="match status" value="1"/>
</dbReference>
<dbReference type="InterPro" id="IPR015424">
    <property type="entry name" value="PyrdxlP-dep_Trfase"/>
</dbReference>
<evidence type="ECO:0000256" key="1">
    <source>
        <dbReference type="ARBA" id="ARBA00001933"/>
    </source>
</evidence>
<dbReference type="InterPro" id="IPR050103">
    <property type="entry name" value="Class-III_PLP-dep_AT"/>
</dbReference>
<dbReference type="Gene3D" id="3.90.1150.10">
    <property type="entry name" value="Aspartate Aminotransferase, domain 1"/>
    <property type="match status" value="1"/>
</dbReference>
<dbReference type="SUPFAM" id="SSF53383">
    <property type="entry name" value="PLP-dependent transferases"/>
    <property type="match status" value="1"/>
</dbReference>
<dbReference type="InterPro" id="IPR015421">
    <property type="entry name" value="PyrdxlP-dep_Trfase_major"/>
</dbReference>
<dbReference type="GO" id="GO:0042802">
    <property type="term" value="F:identical protein binding"/>
    <property type="evidence" value="ECO:0007669"/>
    <property type="project" value="TreeGrafter"/>
</dbReference>
<dbReference type="InterPro" id="IPR049704">
    <property type="entry name" value="Aminotrans_3_PPA_site"/>
</dbReference>
<dbReference type="PANTHER" id="PTHR11986:SF58">
    <property type="entry name" value="LEUCINE_METHIONINE RACEMASE"/>
    <property type="match status" value="1"/>
</dbReference>
<evidence type="ECO:0000256" key="3">
    <source>
        <dbReference type="ARBA" id="ARBA00022576"/>
    </source>
</evidence>
<evidence type="ECO:0000256" key="2">
    <source>
        <dbReference type="ARBA" id="ARBA00008954"/>
    </source>
</evidence>
<comment type="similarity">
    <text evidence="2 6">Belongs to the class-III pyridoxal-phosphate-dependent aminotransferase family.</text>
</comment>
<keyword evidence="4 7" id="KW-0808">Transferase</keyword>
<dbReference type="InterPro" id="IPR015422">
    <property type="entry name" value="PyrdxlP-dep_Trfase_small"/>
</dbReference>
<comment type="caution">
    <text evidence="7">The sequence shown here is derived from an EMBL/GenBank/DDBJ whole genome shotgun (WGS) entry which is preliminary data.</text>
</comment>
<evidence type="ECO:0000256" key="4">
    <source>
        <dbReference type="ARBA" id="ARBA00022679"/>
    </source>
</evidence>
<accession>A0A5M6CPP9</accession>
<dbReference type="GO" id="GO:0030170">
    <property type="term" value="F:pyridoxal phosphate binding"/>
    <property type="evidence" value="ECO:0007669"/>
    <property type="project" value="InterPro"/>
</dbReference>
<dbReference type="Proteomes" id="UP000323632">
    <property type="component" value="Unassembled WGS sequence"/>
</dbReference>
<evidence type="ECO:0000256" key="6">
    <source>
        <dbReference type="RuleBase" id="RU003560"/>
    </source>
</evidence>
<evidence type="ECO:0000313" key="7">
    <source>
        <dbReference type="EMBL" id="KAA5536976.1"/>
    </source>
</evidence>
<keyword evidence="3 7" id="KW-0032">Aminotransferase</keyword>
<dbReference type="PANTHER" id="PTHR11986">
    <property type="entry name" value="AMINOTRANSFERASE CLASS III"/>
    <property type="match status" value="1"/>
</dbReference>
<dbReference type="EMBL" id="VWSH01000001">
    <property type="protein sequence ID" value="KAA5536976.1"/>
    <property type="molecule type" value="Genomic_DNA"/>
</dbReference>
<reference evidence="7 8" key="1">
    <citation type="submission" date="2019-09" db="EMBL/GenBank/DDBJ databases">
        <title>Genome sequence and assembly of Taibaiella sp.</title>
        <authorList>
            <person name="Chhetri G."/>
        </authorList>
    </citation>
    <scope>NUCLEOTIDE SEQUENCE [LARGE SCALE GENOMIC DNA]</scope>
    <source>
        <strain evidence="7 8">KVB11</strain>
    </source>
</reference>
<gene>
    <name evidence="7" type="ORF">F0919_04710</name>
</gene>